<sequence>MQGQKQGMKLSYLGSDAEELSEVLTRCIGPVRVQRPLKTDLSYSYEFAAAGRVAFSRVISHGSLSIGQKDEVPKLLILLPLHGSACVQVGRSESLISKPGEAAILDGNRLSELQIEGSRSHLSFVIDQEEIFQRLRGSLERPVYGSLDFTPQLDLADGAGQIIFKLSQIMATSFGADGAMHNMPETLSHLSGSIVNLLVDTVPHRFSTALNQGEWLPSPRHVKRAVDFMHANLAGPMSMTDIAEAAGIGVRSLQEGFKRFKGMTPISYLTQLRMEAAHRDLLKADQRISVAEIARKWGFRHMGRFATEYRKCYGCPPSEARNGLPLHVEPGD</sequence>
<dbReference type="InterPro" id="IPR050204">
    <property type="entry name" value="AraC_XylS_family_regulators"/>
</dbReference>
<proteinExistence type="predicted"/>
<dbReference type="InterPro" id="IPR035418">
    <property type="entry name" value="AraC-bd_2"/>
</dbReference>
<gene>
    <name evidence="1" type="primary">thcR</name>
    <name evidence="1" type="ORF">SAMCFNEI73_pC1270</name>
</gene>
<organism evidence="1 2">
    <name type="scientific">Sinorhizobium americanum</name>
    <dbReference type="NCBI Taxonomy" id="194963"/>
    <lineage>
        <taxon>Bacteria</taxon>
        <taxon>Pseudomonadati</taxon>
        <taxon>Pseudomonadota</taxon>
        <taxon>Alphaproteobacteria</taxon>
        <taxon>Hyphomicrobiales</taxon>
        <taxon>Rhizobiaceae</taxon>
        <taxon>Sinorhizobium/Ensifer group</taxon>
        <taxon>Sinorhizobium</taxon>
    </lineage>
</organism>
<keyword evidence="1" id="KW-0614">Plasmid</keyword>
<dbReference type="Gene3D" id="1.10.10.60">
    <property type="entry name" value="Homeodomain-like"/>
    <property type="match status" value="1"/>
</dbReference>
<protein>
    <submittedName>
        <fullName evidence="1">Thc operon regulatory protein ThcR</fullName>
    </submittedName>
</protein>
<name>A0A1L3LY18_9HYPH</name>
<dbReference type="SUPFAM" id="SSF46689">
    <property type="entry name" value="Homeodomain-like"/>
    <property type="match status" value="2"/>
</dbReference>
<evidence type="ECO:0000313" key="2">
    <source>
        <dbReference type="Proteomes" id="UP000182306"/>
    </source>
</evidence>
<dbReference type="GO" id="GO:0003700">
    <property type="term" value="F:DNA-binding transcription factor activity"/>
    <property type="evidence" value="ECO:0007669"/>
    <property type="project" value="InterPro"/>
</dbReference>
<reference evidence="1 2" key="1">
    <citation type="submission" date="2015-10" db="EMBL/GenBank/DDBJ databases">
        <title>Genomic differences between typical nodule nitrogen-fixing rhizobial strains and those coming from bean seeds.</title>
        <authorList>
            <person name="Peralta H."/>
            <person name="Aguilar-Vera A."/>
            <person name="Diaz R."/>
            <person name="Mora Y."/>
            <person name="Martinez-Batallar G."/>
            <person name="Salazar E."/>
            <person name="Vargas-Lagunas C."/>
            <person name="Encarnacion S."/>
            <person name="Girard L."/>
            <person name="Mora J."/>
        </authorList>
    </citation>
    <scope>NUCLEOTIDE SEQUENCE [LARGE SCALE GENOMIC DNA]</scope>
    <source>
        <strain evidence="1 2">CFNEI 73</strain>
        <plasmid evidence="1 2">C</plasmid>
    </source>
</reference>
<dbReference type="PANTHER" id="PTHR46796:SF12">
    <property type="entry name" value="HTH-TYPE DNA-BINDING TRANSCRIPTIONAL ACTIVATOR EUTR"/>
    <property type="match status" value="1"/>
</dbReference>
<dbReference type="Pfam" id="PF14525">
    <property type="entry name" value="AraC_binding_2"/>
    <property type="match status" value="1"/>
</dbReference>
<dbReference type="AlphaFoldDB" id="A0A1L3LY18"/>
<dbReference type="GO" id="GO:0043565">
    <property type="term" value="F:sequence-specific DNA binding"/>
    <property type="evidence" value="ECO:0007669"/>
    <property type="project" value="InterPro"/>
</dbReference>
<dbReference type="InterPro" id="IPR018062">
    <property type="entry name" value="HTH_AraC-typ_CS"/>
</dbReference>
<evidence type="ECO:0000313" key="1">
    <source>
        <dbReference type="EMBL" id="APG94978.1"/>
    </source>
</evidence>
<dbReference type="PROSITE" id="PS01124">
    <property type="entry name" value="HTH_ARAC_FAMILY_2"/>
    <property type="match status" value="1"/>
</dbReference>
<dbReference type="PANTHER" id="PTHR46796">
    <property type="entry name" value="HTH-TYPE TRANSCRIPTIONAL ACTIVATOR RHAS-RELATED"/>
    <property type="match status" value="1"/>
</dbReference>
<dbReference type="InterPro" id="IPR009057">
    <property type="entry name" value="Homeodomain-like_sf"/>
</dbReference>
<dbReference type="EMBL" id="CP013110">
    <property type="protein sequence ID" value="APG94978.1"/>
    <property type="molecule type" value="Genomic_DNA"/>
</dbReference>
<dbReference type="OrthoDB" id="7285481at2"/>
<dbReference type="Proteomes" id="UP000182306">
    <property type="component" value="Plasmid C"/>
</dbReference>
<dbReference type="Pfam" id="PF12833">
    <property type="entry name" value="HTH_18"/>
    <property type="match status" value="1"/>
</dbReference>
<dbReference type="SMART" id="SM00342">
    <property type="entry name" value="HTH_ARAC"/>
    <property type="match status" value="1"/>
</dbReference>
<dbReference type="PROSITE" id="PS00041">
    <property type="entry name" value="HTH_ARAC_FAMILY_1"/>
    <property type="match status" value="1"/>
</dbReference>
<dbReference type="KEGG" id="same:SAMCFNEI73_pC1270"/>
<keyword evidence="2" id="KW-1185">Reference proteome</keyword>
<dbReference type="RefSeq" id="WP_064254785.1">
    <property type="nucleotide sequence ID" value="NZ_CP013110.1"/>
</dbReference>
<accession>A0A1L3LY18</accession>
<dbReference type="InterPro" id="IPR018060">
    <property type="entry name" value="HTH_AraC"/>
</dbReference>
<geneLocation type="plasmid" evidence="1 2">
    <name>C</name>
</geneLocation>